<feature type="compositionally biased region" description="Polar residues" evidence="1">
    <location>
        <begin position="383"/>
        <end position="393"/>
    </location>
</feature>
<sequence length="601" mass="66988">MSNSNRNSRRGQKNLYCGDKPLSVYKVVIQGVSRSVISKTMVAQKVSKLLNSSDKVEFQKINGKQMLGLCRSKETANKLVSNNDICSDFNIFIPFIYNHRFGVIKDIDVAISEKEILDNIIVPSSPHTVIIKIKRLMFKGTPTKNVLVCFESDEKPDFISLWNLRISVEHYSPRVRLCGNCYKFGHTFNFCSKAKSSAPVKDGCPNCIDSHSPFSFKCPKFVENKTKLNIMQQKGLTFWEAHNVYKLNPNANGFKLNPNLYSKITKDGGSSSLNKPLSNHRFKNRNESSSYAKNSDIQSNRNLGDTSINSVENNNLDLTSTNIDTLTNDIHLSSTRSDISIDLDPPITVTIADIHGRNSSVEINEESDFENSSEKNIVKSHNKSSSTPSKNVSINSVLNESSTSHSNNIVISSNKNESSTTLSKNVSIISLLNESSTSPSKNIGISSGQNESSITTPSKNDSINSGQNESYTTPSKNIDIKNGQNKPLTTPSRDISNRSDKTQDLTPFETVENKKKKKNKRKQSLSDLRIDTEETPNDTVESTNESSSSPDVSGKRNKKERNKISNEKCLQDHLYSKSSPMNLRSSDMKSHKDKSNQLKKN</sequence>
<evidence type="ECO:0000313" key="2">
    <source>
        <dbReference type="EMBL" id="CAG6636241.1"/>
    </source>
</evidence>
<feature type="compositionally biased region" description="Polar residues" evidence="1">
    <location>
        <begin position="576"/>
        <end position="585"/>
    </location>
</feature>
<feature type="compositionally biased region" description="Polar residues" evidence="1">
    <location>
        <begin position="287"/>
        <end position="308"/>
    </location>
</feature>
<proteinExistence type="predicted"/>
<organism evidence="2">
    <name type="scientific">Cacopsylla melanoneura</name>
    <dbReference type="NCBI Taxonomy" id="428564"/>
    <lineage>
        <taxon>Eukaryota</taxon>
        <taxon>Metazoa</taxon>
        <taxon>Ecdysozoa</taxon>
        <taxon>Arthropoda</taxon>
        <taxon>Hexapoda</taxon>
        <taxon>Insecta</taxon>
        <taxon>Pterygota</taxon>
        <taxon>Neoptera</taxon>
        <taxon>Paraneoptera</taxon>
        <taxon>Hemiptera</taxon>
        <taxon>Sternorrhyncha</taxon>
        <taxon>Psylloidea</taxon>
        <taxon>Psyllidae</taxon>
        <taxon>Psyllinae</taxon>
        <taxon>Cacopsylla</taxon>
    </lineage>
</organism>
<feature type="region of interest" description="Disordered" evidence="1">
    <location>
        <begin position="435"/>
        <end position="601"/>
    </location>
</feature>
<feature type="region of interest" description="Disordered" evidence="1">
    <location>
        <begin position="271"/>
        <end position="308"/>
    </location>
</feature>
<evidence type="ECO:0000256" key="1">
    <source>
        <dbReference type="SAM" id="MobiDB-lite"/>
    </source>
</evidence>
<feature type="compositionally biased region" description="Polar residues" evidence="1">
    <location>
        <begin position="537"/>
        <end position="551"/>
    </location>
</feature>
<dbReference type="EMBL" id="HBUF01093388">
    <property type="protein sequence ID" value="CAG6636241.1"/>
    <property type="molecule type" value="Transcribed_RNA"/>
</dbReference>
<dbReference type="AlphaFoldDB" id="A0A8D8QQP0"/>
<feature type="region of interest" description="Disordered" evidence="1">
    <location>
        <begin position="364"/>
        <end position="393"/>
    </location>
</feature>
<feature type="compositionally biased region" description="Basic and acidic residues" evidence="1">
    <location>
        <begin position="586"/>
        <end position="601"/>
    </location>
</feature>
<reference evidence="2" key="1">
    <citation type="submission" date="2021-05" db="EMBL/GenBank/DDBJ databases">
        <authorList>
            <person name="Alioto T."/>
            <person name="Alioto T."/>
            <person name="Gomez Garrido J."/>
        </authorList>
    </citation>
    <scope>NUCLEOTIDE SEQUENCE</scope>
</reference>
<protein>
    <submittedName>
        <fullName evidence="2">Uncharacterized protein</fullName>
    </submittedName>
</protein>
<accession>A0A8D8QQP0</accession>
<feature type="compositionally biased region" description="Polar residues" evidence="1">
    <location>
        <begin position="435"/>
        <end position="494"/>
    </location>
</feature>
<name>A0A8D8QQP0_9HEMI</name>
<feature type="compositionally biased region" description="Basic residues" evidence="1">
    <location>
        <begin position="514"/>
        <end position="523"/>
    </location>
</feature>
<feature type="compositionally biased region" description="Basic and acidic residues" evidence="1">
    <location>
        <begin position="562"/>
        <end position="575"/>
    </location>
</feature>